<organism evidence="3 4">
    <name type="scientific">Haloterrigena alkaliphila</name>
    <dbReference type="NCBI Taxonomy" id="2816475"/>
    <lineage>
        <taxon>Archaea</taxon>
        <taxon>Methanobacteriati</taxon>
        <taxon>Methanobacteriota</taxon>
        <taxon>Stenosarchaea group</taxon>
        <taxon>Halobacteria</taxon>
        <taxon>Halobacteriales</taxon>
        <taxon>Natrialbaceae</taxon>
        <taxon>Haloterrigena</taxon>
    </lineage>
</organism>
<keyword evidence="2" id="KW-0472">Membrane</keyword>
<evidence type="ECO:0000313" key="4">
    <source>
        <dbReference type="Proteomes" id="UP000663203"/>
    </source>
</evidence>
<keyword evidence="2" id="KW-1133">Transmembrane helix</keyword>
<dbReference type="EMBL" id="CP071462">
    <property type="protein sequence ID" value="QSW97655.1"/>
    <property type="molecule type" value="Genomic_DNA"/>
</dbReference>
<keyword evidence="4" id="KW-1185">Reference proteome</keyword>
<evidence type="ECO:0000256" key="2">
    <source>
        <dbReference type="SAM" id="Phobius"/>
    </source>
</evidence>
<name>A0A8A2VBV3_9EURY</name>
<dbReference type="Proteomes" id="UP000663203">
    <property type="component" value="Chromosome"/>
</dbReference>
<evidence type="ECO:0000313" key="3">
    <source>
        <dbReference type="EMBL" id="QSW97655.1"/>
    </source>
</evidence>
<proteinExistence type="predicted"/>
<sequence>MIPVLAGAVALTGALAVGASATKSKVDDVKSGDSESAENVQITIQPDESTELGDPESDRLESIGKSAVNAGTATSACTAAAERAGVDRYAEAELAEQMHAKAYARDIGGTIVEEETSVFTPDGGVDRMIKGPAGEKTVQVKHYSDSLGESVLEQYSDVDVIATTNGLKDGVDPAEYGIDVVTIDDWSVIQRMKLSGTRIKRGATKPITSAASRIGTATKTVAGRAAAAARTGVSGFLRLSLGKQLLIASVLIVVVGGIVYFLWKRSQDDD</sequence>
<keyword evidence="2" id="KW-0812">Transmembrane</keyword>
<evidence type="ECO:0000256" key="1">
    <source>
        <dbReference type="SAM" id="MobiDB-lite"/>
    </source>
</evidence>
<protein>
    <submittedName>
        <fullName evidence="3">Uncharacterized protein</fullName>
    </submittedName>
</protein>
<accession>A0A8A2VBV3</accession>
<gene>
    <name evidence="3" type="ORF">J0X25_09495</name>
</gene>
<reference evidence="3 4" key="1">
    <citation type="submission" date="2021-03" db="EMBL/GenBank/DDBJ databases">
        <title>Haloterrigena longa sp. nov. and Haloterrigena limicola sp. nov., extremely halophilic archaea isolated from a salt lake.</title>
        <authorList>
            <person name="Henglin C."/>
        </authorList>
    </citation>
    <scope>NUCLEOTIDE SEQUENCE [LARGE SCALE GENOMIC DNA]</scope>
    <source>
        <strain evidence="3 4">KZCA68</strain>
    </source>
</reference>
<feature type="compositionally biased region" description="Basic and acidic residues" evidence="1">
    <location>
        <begin position="24"/>
        <end position="33"/>
    </location>
</feature>
<dbReference type="KEGG" id="hakz:J0X25_09495"/>
<dbReference type="AlphaFoldDB" id="A0A8A2VBV3"/>
<feature type="region of interest" description="Disordered" evidence="1">
    <location>
        <begin position="24"/>
        <end position="59"/>
    </location>
</feature>
<feature type="compositionally biased region" description="Polar residues" evidence="1">
    <location>
        <begin position="37"/>
        <end position="47"/>
    </location>
</feature>
<feature type="transmembrane region" description="Helical" evidence="2">
    <location>
        <begin position="245"/>
        <end position="263"/>
    </location>
</feature>